<dbReference type="VEuPathDB" id="FungiDB:ASPWEDRAFT_114325"/>
<name>A0A1L9RI51_ASPWE</name>
<dbReference type="GO" id="GO:0018580">
    <property type="term" value="F:nitronate monooxygenase activity"/>
    <property type="evidence" value="ECO:0007669"/>
    <property type="project" value="InterPro"/>
</dbReference>
<dbReference type="Gene3D" id="3.20.20.70">
    <property type="entry name" value="Aldolase class I"/>
    <property type="match status" value="1"/>
</dbReference>
<dbReference type="RefSeq" id="XP_040688277.1">
    <property type="nucleotide sequence ID" value="XM_040828483.1"/>
</dbReference>
<dbReference type="Proteomes" id="UP000184383">
    <property type="component" value="Unassembled WGS sequence"/>
</dbReference>
<dbReference type="InterPro" id="IPR013785">
    <property type="entry name" value="Aldolase_TIM"/>
</dbReference>
<dbReference type="STRING" id="1073089.A0A1L9RI51"/>
<organism evidence="4 5">
    <name type="scientific">Aspergillus wentii DTO 134E9</name>
    <dbReference type="NCBI Taxonomy" id="1073089"/>
    <lineage>
        <taxon>Eukaryota</taxon>
        <taxon>Fungi</taxon>
        <taxon>Dikarya</taxon>
        <taxon>Ascomycota</taxon>
        <taxon>Pezizomycotina</taxon>
        <taxon>Eurotiomycetes</taxon>
        <taxon>Eurotiomycetidae</taxon>
        <taxon>Eurotiales</taxon>
        <taxon>Aspergillaceae</taxon>
        <taxon>Aspergillus</taxon>
        <taxon>Aspergillus subgen. Cremei</taxon>
    </lineage>
</organism>
<dbReference type="PANTHER" id="PTHR32332:SF34">
    <property type="entry name" value="2-NITROPROPANE DIOXYGENASE FAMILY, PUTATIVE-RELATED"/>
    <property type="match status" value="1"/>
</dbReference>
<sequence length="354" mass="37605">MSLISKLASKFPWASAPLVVGAPMRVFSGPALATAISSAGGLGFIGPGTTTQNTVKDLEETFKIIQDARSTSSFKGLPSTYDSLPVGVGFQLWSDDLDIASAAIQNFKPCAAWLYAPRNGQSDLDIWSEKIRTASPDIQIWVQIGTIAEVKGLLQSSHRPDAIIVQGTEAGGHGRRDGIGLMSLLPEIADIVKESGIPLLAAGGIADGRGAAAALCLGASGIVMGTRFLASNEARISKGYQQEVVRAKDGAANTVRTLLYNHLRGTTGWPEPYVPRGIINKTWADHLEGKSFEELKKLHDESAATGDKGWGPEGRVATYAGASIGLIHDIKSASDIVRDMQDAFQEQLDIKPRL</sequence>
<dbReference type="InterPro" id="IPR004136">
    <property type="entry name" value="NMO"/>
</dbReference>
<keyword evidence="5" id="KW-1185">Reference proteome</keyword>
<keyword evidence="3" id="KW-0560">Oxidoreductase</keyword>
<dbReference type="Pfam" id="PF03060">
    <property type="entry name" value="NMO"/>
    <property type="match status" value="1"/>
</dbReference>
<evidence type="ECO:0000313" key="5">
    <source>
        <dbReference type="Proteomes" id="UP000184383"/>
    </source>
</evidence>
<dbReference type="GeneID" id="63744331"/>
<protein>
    <submittedName>
        <fullName evidence="4">Uncharacterized protein</fullName>
    </submittedName>
</protein>
<evidence type="ECO:0000256" key="3">
    <source>
        <dbReference type="ARBA" id="ARBA00023002"/>
    </source>
</evidence>
<reference evidence="5" key="1">
    <citation type="journal article" date="2017" name="Genome Biol.">
        <title>Comparative genomics reveals high biological diversity and specific adaptations in the industrially and medically important fungal genus Aspergillus.</title>
        <authorList>
            <person name="de Vries R.P."/>
            <person name="Riley R."/>
            <person name="Wiebenga A."/>
            <person name="Aguilar-Osorio G."/>
            <person name="Amillis S."/>
            <person name="Uchima C.A."/>
            <person name="Anderluh G."/>
            <person name="Asadollahi M."/>
            <person name="Askin M."/>
            <person name="Barry K."/>
            <person name="Battaglia E."/>
            <person name="Bayram O."/>
            <person name="Benocci T."/>
            <person name="Braus-Stromeyer S.A."/>
            <person name="Caldana C."/>
            <person name="Canovas D."/>
            <person name="Cerqueira G.C."/>
            <person name="Chen F."/>
            <person name="Chen W."/>
            <person name="Choi C."/>
            <person name="Clum A."/>
            <person name="Dos Santos R.A."/>
            <person name="Damasio A.R."/>
            <person name="Diallinas G."/>
            <person name="Emri T."/>
            <person name="Fekete E."/>
            <person name="Flipphi M."/>
            <person name="Freyberg S."/>
            <person name="Gallo A."/>
            <person name="Gournas C."/>
            <person name="Habgood R."/>
            <person name="Hainaut M."/>
            <person name="Harispe M.L."/>
            <person name="Henrissat B."/>
            <person name="Hilden K.S."/>
            <person name="Hope R."/>
            <person name="Hossain A."/>
            <person name="Karabika E."/>
            <person name="Karaffa L."/>
            <person name="Karanyi Z."/>
            <person name="Krasevec N."/>
            <person name="Kuo A."/>
            <person name="Kusch H."/>
            <person name="LaButti K."/>
            <person name="Lagendijk E.L."/>
            <person name="Lapidus A."/>
            <person name="Levasseur A."/>
            <person name="Lindquist E."/>
            <person name="Lipzen A."/>
            <person name="Logrieco A.F."/>
            <person name="MacCabe A."/>
            <person name="Maekelae M.R."/>
            <person name="Malavazi I."/>
            <person name="Melin P."/>
            <person name="Meyer V."/>
            <person name="Mielnichuk N."/>
            <person name="Miskei M."/>
            <person name="Molnar A.P."/>
            <person name="Mule G."/>
            <person name="Ngan C.Y."/>
            <person name="Orejas M."/>
            <person name="Orosz E."/>
            <person name="Ouedraogo J.P."/>
            <person name="Overkamp K.M."/>
            <person name="Park H.-S."/>
            <person name="Perrone G."/>
            <person name="Piumi F."/>
            <person name="Punt P.J."/>
            <person name="Ram A.F."/>
            <person name="Ramon A."/>
            <person name="Rauscher S."/>
            <person name="Record E."/>
            <person name="Riano-Pachon D.M."/>
            <person name="Robert V."/>
            <person name="Roehrig J."/>
            <person name="Ruller R."/>
            <person name="Salamov A."/>
            <person name="Salih N.S."/>
            <person name="Samson R.A."/>
            <person name="Sandor E."/>
            <person name="Sanguinetti M."/>
            <person name="Schuetze T."/>
            <person name="Sepcic K."/>
            <person name="Shelest E."/>
            <person name="Sherlock G."/>
            <person name="Sophianopoulou V."/>
            <person name="Squina F.M."/>
            <person name="Sun H."/>
            <person name="Susca A."/>
            <person name="Todd R.B."/>
            <person name="Tsang A."/>
            <person name="Unkles S.E."/>
            <person name="van de Wiele N."/>
            <person name="van Rossen-Uffink D."/>
            <person name="Oliveira J.V."/>
            <person name="Vesth T.C."/>
            <person name="Visser J."/>
            <person name="Yu J.-H."/>
            <person name="Zhou M."/>
            <person name="Andersen M.R."/>
            <person name="Archer D.B."/>
            <person name="Baker S.E."/>
            <person name="Benoit I."/>
            <person name="Brakhage A.A."/>
            <person name="Braus G.H."/>
            <person name="Fischer R."/>
            <person name="Frisvad J.C."/>
            <person name="Goldman G.H."/>
            <person name="Houbraken J."/>
            <person name="Oakley B."/>
            <person name="Pocsi I."/>
            <person name="Scazzocchio C."/>
            <person name="Seiboth B."/>
            <person name="vanKuyk P.A."/>
            <person name="Wortman J."/>
            <person name="Dyer P.S."/>
            <person name="Grigoriev I.V."/>
        </authorList>
    </citation>
    <scope>NUCLEOTIDE SEQUENCE [LARGE SCALE GENOMIC DNA]</scope>
    <source>
        <strain evidence="5">DTO 134E9</strain>
    </source>
</reference>
<proteinExistence type="predicted"/>
<dbReference type="EMBL" id="KV878213">
    <property type="protein sequence ID" value="OJJ34601.1"/>
    <property type="molecule type" value="Genomic_DNA"/>
</dbReference>
<dbReference type="SUPFAM" id="SSF51412">
    <property type="entry name" value="Inosine monophosphate dehydrogenase (IMPDH)"/>
    <property type="match status" value="1"/>
</dbReference>
<dbReference type="AlphaFoldDB" id="A0A1L9RI51"/>
<accession>A0A1L9RI51</accession>
<keyword evidence="1" id="KW-0285">Flavoprotein</keyword>
<evidence type="ECO:0000256" key="1">
    <source>
        <dbReference type="ARBA" id="ARBA00022630"/>
    </source>
</evidence>
<gene>
    <name evidence="4" type="ORF">ASPWEDRAFT_114325</name>
</gene>
<evidence type="ECO:0000313" key="4">
    <source>
        <dbReference type="EMBL" id="OJJ34601.1"/>
    </source>
</evidence>
<dbReference type="OrthoDB" id="2349068at2759"/>
<keyword evidence="2" id="KW-0288">FMN</keyword>
<evidence type="ECO:0000256" key="2">
    <source>
        <dbReference type="ARBA" id="ARBA00022643"/>
    </source>
</evidence>
<dbReference type="CDD" id="cd04730">
    <property type="entry name" value="NPD_like"/>
    <property type="match status" value="1"/>
</dbReference>
<dbReference type="PANTHER" id="PTHR32332">
    <property type="entry name" value="2-NITROPROPANE DIOXYGENASE"/>
    <property type="match status" value="1"/>
</dbReference>